<proteinExistence type="predicted"/>
<reference evidence="1" key="1">
    <citation type="submission" date="2024-01" db="EMBL/GenBank/DDBJ databases">
        <title>Genomic and biogeographic characterisation of Mantoniella tinhauana virus 1, the first discovered Mantoniella-infecting prasinovirus.</title>
        <authorList>
            <person name="Rey Redondo E."/>
            <person name="Yung C.C.M."/>
        </authorList>
    </citation>
    <scope>NUCLEOTIDE SEQUENCE</scope>
    <source>
        <strain evidence="1">Lau Fau Shan</strain>
    </source>
</reference>
<protein>
    <submittedName>
        <fullName evidence="1">Uncharacterized protein</fullName>
    </submittedName>
</protein>
<evidence type="ECO:0000313" key="1">
    <source>
        <dbReference type="EMBL" id="XAO13560.1"/>
    </source>
</evidence>
<sequence>MFITNTILNNQIIERAFFWTLTQAREHAIQQAKEKVWHISPTTVYFGDVEIRVYNSNDYDNEHFLSFIDTN</sequence>
<organism evidence="1">
    <name type="scientific">Mantoniella tinhauana virus 1</name>
    <dbReference type="NCBI Taxonomy" id="3111543"/>
    <lineage>
        <taxon>Viruses</taxon>
    </lineage>
</organism>
<dbReference type="EMBL" id="PP130629">
    <property type="protein sequence ID" value="XAO13560.1"/>
    <property type="molecule type" value="Genomic_DNA"/>
</dbReference>
<name>A0AB38ZME9_9VIRU</name>
<accession>A0AB38ZME9</accession>